<reference evidence="8 9" key="1">
    <citation type="submission" date="2021-02" db="EMBL/GenBank/DDBJ databases">
        <title>Safari Cat Assemblies.</title>
        <authorList>
            <person name="Bredemeyer K.R."/>
            <person name="Murphy W.J."/>
        </authorList>
    </citation>
    <scope>NUCLEOTIDE SEQUENCE [LARGE SCALE GENOMIC DNA]</scope>
</reference>
<keyword evidence="5" id="KW-0325">Glycoprotein</keyword>
<feature type="signal peptide" evidence="6">
    <location>
        <begin position="1"/>
        <end position="20"/>
    </location>
</feature>
<keyword evidence="9" id="KW-1185">Reference proteome</keyword>
<dbReference type="InterPro" id="IPR018363">
    <property type="entry name" value="CD59_antigen_CS"/>
</dbReference>
<dbReference type="InterPro" id="IPR042339">
    <property type="entry name" value="Ly6D"/>
</dbReference>
<dbReference type="Pfam" id="PF00021">
    <property type="entry name" value="UPAR_LY6"/>
    <property type="match status" value="1"/>
</dbReference>
<evidence type="ECO:0000313" key="9">
    <source>
        <dbReference type="Proteomes" id="UP000823872"/>
    </source>
</evidence>
<dbReference type="InterPro" id="IPR016054">
    <property type="entry name" value="LY6_UPA_recep-like"/>
</dbReference>
<evidence type="ECO:0000256" key="4">
    <source>
        <dbReference type="ARBA" id="ARBA00023136"/>
    </source>
</evidence>
<dbReference type="Proteomes" id="UP000823872">
    <property type="component" value="Chromosome F2"/>
</dbReference>
<keyword evidence="2" id="KW-1003">Cell membrane</keyword>
<proteinExistence type="predicted"/>
<dbReference type="Gene3D" id="2.10.60.10">
    <property type="entry name" value="CD59"/>
    <property type="match status" value="2"/>
</dbReference>
<keyword evidence="4" id="KW-0472">Membrane</keyword>
<dbReference type="SUPFAM" id="SSF57302">
    <property type="entry name" value="Snake toxin-like"/>
    <property type="match status" value="2"/>
</dbReference>
<dbReference type="InterPro" id="IPR035076">
    <property type="entry name" value="Toxin/TOLIP"/>
</dbReference>
<dbReference type="PANTHER" id="PTHR16982">
    <property type="entry name" value="LYMPHOCYTE ANTIGEN 6D"/>
    <property type="match status" value="1"/>
</dbReference>
<evidence type="ECO:0000313" key="8">
    <source>
        <dbReference type="Ensembl" id="ENSFCTP00005001655.1"/>
    </source>
</evidence>
<dbReference type="CDD" id="cd23542">
    <property type="entry name" value="TFP_LU_ECD_Ly6D"/>
    <property type="match status" value="1"/>
</dbReference>
<evidence type="ECO:0000256" key="2">
    <source>
        <dbReference type="ARBA" id="ARBA00022475"/>
    </source>
</evidence>
<dbReference type="Pfam" id="PF00087">
    <property type="entry name" value="Toxin_TOLIP"/>
    <property type="match status" value="1"/>
</dbReference>
<protein>
    <recommendedName>
        <fullName evidence="7">UPAR/Ly6 domain-containing protein</fullName>
    </recommendedName>
</protein>
<evidence type="ECO:0000256" key="3">
    <source>
        <dbReference type="ARBA" id="ARBA00022729"/>
    </source>
</evidence>
<dbReference type="GeneTree" id="ENSGT00730000111514"/>
<evidence type="ECO:0000256" key="5">
    <source>
        <dbReference type="ARBA" id="ARBA00023180"/>
    </source>
</evidence>
<evidence type="ECO:0000259" key="7">
    <source>
        <dbReference type="SMART" id="SM00134"/>
    </source>
</evidence>
<evidence type="ECO:0000256" key="1">
    <source>
        <dbReference type="ARBA" id="ARBA00004236"/>
    </source>
</evidence>
<name>A0ABI7VTZ5_FELCA</name>
<keyword evidence="3 6" id="KW-0732">Signal</keyword>
<dbReference type="Ensembl" id="ENSFCTT00005002871.1">
    <property type="protein sequence ID" value="ENSFCTP00005001655.1"/>
    <property type="gene ID" value="ENSFCTG00005001127.1"/>
</dbReference>
<evidence type="ECO:0000256" key="6">
    <source>
        <dbReference type="SAM" id="SignalP"/>
    </source>
</evidence>
<dbReference type="PROSITE" id="PS00983">
    <property type="entry name" value="LY6_UPAR"/>
    <property type="match status" value="1"/>
</dbReference>
<organism evidence="8 9">
    <name type="scientific">Felis catus</name>
    <name type="common">Cat</name>
    <name type="synonym">Felis silvestris catus</name>
    <dbReference type="NCBI Taxonomy" id="9685"/>
    <lineage>
        <taxon>Eukaryota</taxon>
        <taxon>Metazoa</taxon>
        <taxon>Chordata</taxon>
        <taxon>Craniata</taxon>
        <taxon>Vertebrata</taxon>
        <taxon>Euteleostomi</taxon>
        <taxon>Mammalia</taxon>
        <taxon>Eutheria</taxon>
        <taxon>Laurasiatheria</taxon>
        <taxon>Carnivora</taxon>
        <taxon>Feliformia</taxon>
        <taxon>Felidae</taxon>
        <taxon>Felinae</taxon>
        <taxon>Felis</taxon>
    </lineage>
</organism>
<sequence>MRPLLVFLFLAALCTDLARALHCHVCCGHKDCESLVECAPTDKYCVITQATPAPAIRPPERRGPHCSRRHPKMKPGLLLLVALAVAAGPALALRCHVCSSSTNCEKAQDCAASARYCRTITKLEPLLGNLVEKDCVESCTPTHNLQGQVSSGVTATRCCQGDLCNKSLQSSAPARSRLSGPAPGLALALGLLLAALLSAPSL</sequence>
<dbReference type="SMART" id="SM00134">
    <property type="entry name" value="LU"/>
    <property type="match status" value="1"/>
</dbReference>
<feature type="domain" description="UPAR/Ly6" evidence="7">
    <location>
        <begin position="93"/>
        <end position="179"/>
    </location>
</feature>
<accession>A0ABI7VTZ5</accession>
<gene>
    <name evidence="8" type="primary">LYPD1</name>
</gene>
<dbReference type="InterPro" id="IPR045860">
    <property type="entry name" value="Snake_toxin-like_sf"/>
</dbReference>
<reference evidence="8" key="3">
    <citation type="submission" date="2025-09" db="UniProtKB">
        <authorList>
            <consortium name="Ensembl"/>
        </authorList>
    </citation>
    <scope>IDENTIFICATION</scope>
    <source>
        <strain evidence="8">breed Abyssinian</strain>
    </source>
</reference>
<dbReference type="PANTHER" id="PTHR16982:SF2">
    <property type="entry name" value="LYMPHOCYTE ANTIGEN 6D"/>
    <property type="match status" value="1"/>
</dbReference>
<reference evidence="8" key="2">
    <citation type="submission" date="2025-08" db="UniProtKB">
        <authorList>
            <consortium name="Ensembl"/>
        </authorList>
    </citation>
    <scope>IDENTIFICATION</scope>
    <source>
        <strain evidence="8">breed Abyssinian</strain>
    </source>
</reference>
<feature type="chain" id="PRO_5047394088" description="UPAR/Ly6 domain-containing protein" evidence="6">
    <location>
        <begin position="21"/>
        <end position="202"/>
    </location>
</feature>
<comment type="subcellular location">
    <subcellularLocation>
        <location evidence="1">Cell membrane</location>
    </subcellularLocation>
</comment>